<reference evidence="3" key="1">
    <citation type="submission" date="2020-04" db="EMBL/GenBank/DDBJ databases">
        <title>Deep metagenomics examines the oral microbiome during advanced dental caries in children, revealing novel taxa and co-occurrences with host molecules.</title>
        <authorList>
            <person name="Baker J.L."/>
            <person name="Morton J.T."/>
            <person name="Dinis M."/>
            <person name="Alvarez R."/>
            <person name="Tran N.C."/>
            <person name="Knight R."/>
            <person name="Edlund A."/>
        </authorList>
    </citation>
    <scope>NUCLEOTIDE SEQUENCE</scope>
    <source>
        <strain evidence="3">JCVI_32_bin.62</strain>
    </source>
</reference>
<dbReference type="Pfam" id="PF24098">
    <property type="entry name" value="DUF7380"/>
    <property type="match status" value="1"/>
</dbReference>
<feature type="domain" description="DUF7380" evidence="2">
    <location>
        <begin position="12"/>
        <end position="171"/>
    </location>
</feature>
<organism evidence="3 4">
    <name type="scientific">Neisseria sicca</name>
    <dbReference type="NCBI Taxonomy" id="490"/>
    <lineage>
        <taxon>Bacteria</taxon>
        <taxon>Pseudomonadati</taxon>
        <taxon>Pseudomonadota</taxon>
        <taxon>Betaproteobacteria</taxon>
        <taxon>Neisseriales</taxon>
        <taxon>Neisseriaceae</taxon>
        <taxon>Neisseria</taxon>
    </lineage>
</organism>
<protein>
    <submittedName>
        <fullName evidence="3">DUF4209 domain-containing protein</fullName>
    </submittedName>
</protein>
<feature type="domain" description="DUF4209" evidence="1">
    <location>
        <begin position="496"/>
        <end position="586"/>
    </location>
</feature>
<sequence length="596" mass="68458">MDELNFLSKEETSIKIDEIFSKLSNEEKNSLFRIHSILKNIATNETNTKLRKSLFLLSNICSPMIDLESRNDPFQPFMTWGNKRSFLPIDLTDEEILYLSSILDEDLPPILKARIADILWTYLKPKNKKYSEIAIENYISMDVFKDFFQPDIYVFWEKAAMLAKQAKNNSLIEKIKSKLLEEIENPSTNWDFHLLTIIEIFDNTDLDKERNHKLAEKLLEKQKEFNHKQQFHIVEKYLELAVKLFKKSGNTEDSYKSLALLSQAIENHGDYRKNESAIVANSFYKLAFQRYREIPNSYRSTLQIDQKLDTVQEKITQSGLLITDELKLISTKEIDISDLQEHCAKHVKGKQTAFESLLYFSSVSSCNFKSIWKSTENNINNFPTSSLFGATSVSPDGRKISSIPPLALDGNNRDEVILQKAIKNFGIHMHLAVEGCILPALNQIQKEYLFPKEFLIQLCKLSAIVPEKREILVANALYQGFEGDFGSAIHLLAPQVENMIRQRLKQNGLVTTHTAQKDIENEIGLSSLVNLDGAREILGDDLWFELQAVFTDSLSANLRNEVGHGLLDDETSNSLYSVYAWWMVLRLVIHNVMPEI</sequence>
<accession>A0A930GUB8</accession>
<dbReference type="InterPro" id="IPR055804">
    <property type="entry name" value="DUF7380"/>
</dbReference>
<evidence type="ECO:0000313" key="4">
    <source>
        <dbReference type="Proteomes" id="UP000780345"/>
    </source>
</evidence>
<dbReference type="EMBL" id="JABZQQ010000075">
    <property type="protein sequence ID" value="MBF1265693.1"/>
    <property type="molecule type" value="Genomic_DNA"/>
</dbReference>
<proteinExistence type="predicted"/>
<comment type="caution">
    <text evidence="3">The sequence shown here is derived from an EMBL/GenBank/DDBJ whole genome shotgun (WGS) entry which is preliminary data.</text>
</comment>
<dbReference type="Pfam" id="PF13910">
    <property type="entry name" value="DUF4209"/>
    <property type="match status" value="1"/>
</dbReference>
<gene>
    <name evidence="3" type="ORF">HXM80_08500</name>
</gene>
<dbReference type="InterPro" id="IPR025209">
    <property type="entry name" value="DUF4209"/>
</dbReference>
<dbReference type="AlphaFoldDB" id="A0A930GUB8"/>
<name>A0A930GUB8_NEISI</name>
<evidence type="ECO:0000259" key="1">
    <source>
        <dbReference type="Pfam" id="PF13910"/>
    </source>
</evidence>
<dbReference type="Proteomes" id="UP000780345">
    <property type="component" value="Unassembled WGS sequence"/>
</dbReference>
<evidence type="ECO:0000313" key="3">
    <source>
        <dbReference type="EMBL" id="MBF1265693.1"/>
    </source>
</evidence>
<evidence type="ECO:0000259" key="2">
    <source>
        <dbReference type="Pfam" id="PF24098"/>
    </source>
</evidence>